<feature type="compositionally biased region" description="Polar residues" evidence="1">
    <location>
        <begin position="56"/>
        <end position="82"/>
    </location>
</feature>
<organism evidence="2 3">
    <name type="scientific">Heyndrickxia acidicola</name>
    <dbReference type="NCBI Taxonomy" id="209389"/>
    <lineage>
        <taxon>Bacteria</taxon>
        <taxon>Bacillati</taxon>
        <taxon>Bacillota</taxon>
        <taxon>Bacilli</taxon>
        <taxon>Bacillales</taxon>
        <taxon>Bacillaceae</taxon>
        <taxon>Heyndrickxia</taxon>
    </lineage>
</organism>
<name>A0ABU6ME75_9BACI</name>
<evidence type="ECO:0000313" key="2">
    <source>
        <dbReference type="EMBL" id="MED1201572.1"/>
    </source>
</evidence>
<sequence length="114" mass="13595">MVKKGDTFQSYSEEFKLKAINMYLNKEGSYKKISDKPVIRSSTQLKNWVKKYEENQTLVDQRGRTSSPHNSPLQSRPRTRFQSAEEERDYYKAQIEYLKKRYPNLHGEVKSKKK</sequence>
<dbReference type="InterPro" id="IPR009057">
    <property type="entry name" value="Homeodomain-like_sf"/>
</dbReference>
<dbReference type="Proteomes" id="UP001341444">
    <property type="component" value="Unassembled WGS sequence"/>
</dbReference>
<evidence type="ECO:0000313" key="3">
    <source>
        <dbReference type="Proteomes" id="UP001341444"/>
    </source>
</evidence>
<dbReference type="Pfam" id="PF01527">
    <property type="entry name" value="HTH_Tnp_1"/>
    <property type="match status" value="1"/>
</dbReference>
<dbReference type="Gene3D" id="1.10.10.60">
    <property type="entry name" value="Homeodomain-like"/>
    <property type="match status" value="1"/>
</dbReference>
<proteinExistence type="predicted"/>
<comment type="caution">
    <text evidence="2">The sequence shown here is derived from an EMBL/GenBank/DDBJ whole genome shotgun (WGS) entry which is preliminary data.</text>
</comment>
<feature type="region of interest" description="Disordered" evidence="1">
    <location>
        <begin position="56"/>
        <end position="87"/>
    </location>
</feature>
<evidence type="ECO:0000256" key="1">
    <source>
        <dbReference type="SAM" id="MobiDB-lite"/>
    </source>
</evidence>
<dbReference type="EMBL" id="JARMAB010000002">
    <property type="protein sequence ID" value="MED1201572.1"/>
    <property type="molecule type" value="Genomic_DNA"/>
</dbReference>
<gene>
    <name evidence="2" type="ORF">P4T90_00535</name>
</gene>
<dbReference type="SUPFAM" id="SSF46689">
    <property type="entry name" value="Homeodomain-like"/>
    <property type="match status" value="1"/>
</dbReference>
<dbReference type="InterPro" id="IPR002514">
    <property type="entry name" value="Transposase_8"/>
</dbReference>
<accession>A0ABU6ME75</accession>
<reference evidence="2 3" key="1">
    <citation type="submission" date="2023-03" db="EMBL/GenBank/DDBJ databases">
        <title>Bacillus Genome Sequencing.</title>
        <authorList>
            <person name="Dunlap C."/>
        </authorList>
    </citation>
    <scope>NUCLEOTIDE SEQUENCE [LARGE SCALE GENOMIC DNA]</scope>
    <source>
        <strain evidence="2 3">B-23453</strain>
    </source>
</reference>
<keyword evidence="3" id="KW-1185">Reference proteome</keyword>
<dbReference type="RefSeq" id="WP_066263261.1">
    <property type="nucleotide sequence ID" value="NZ_JARMAB010000002.1"/>
</dbReference>
<protein>
    <submittedName>
        <fullName evidence="2">Transposase</fullName>
    </submittedName>
</protein>